<organism evidence="2 3">
    <name type="scientific">Ekhidna lutea</name>
    <dbReference type="NCBI Taxonomy" id="447679"/>
    <lineage>
        <taxon>Bacteria</taxon>
        <taxon>Pseudomonadati</taxon>
        <taxon>Bacteroidota</taxon>
        <taxon>Cytophagia</taxon>
        <taxon>Cytophagales</taxon>
        <taxon>Reichenbachiellaceae</taxon>
        <taxon>Ekhidna</taxon>
    </lineage>
</organism>
<dbReference type="Proteomes" id="UP000198393">
    <property type="component" value="Unassembled WGS sequence"/>
</dbReference>
<feature type="transmembrane region" description="Helical" evidence="1">
    <location>
        <begin position="5"/>
        <end position="24"/>
    </location>
</feature>
<evidence type="ECO:0000256" key="1">
    <source>
        <dbReference type="SAM" id="Phobius"/>
    </source>
</evidence>
<dbReference type="Pfam" id="PF13858">
    <property type="entry name" value="DUF4199"/>
    <property type="match status" value="1"/>
</dbReference>
<keyword evidence="1" id="KW-1133">Transmembrane helix</keyword>
<feature type="transmembrane region" description="Helical" evidence="1">
    <location>
        <begin position="146"/>
        <end position="164"/>
    </location>
</feature>
<accession>A0A239K5V7</accession>
<keyword evidence="1" id="KW-0472">Membrane</keyword>
<name>A0A239K5V7_EKHLU</name>
<dbReference type="RefSeq" id="WP_179213397.1">
    <property type="nucleotide sequence ID" value="NZ_FZPD01000004.1"/>
</dbReference>
<proteinExistence type="predicted"/>
<sequence length="169" mass="19469">MVKPALKYSILCGVFLIGLFFISINFGSNPLLDSRHFWFDLGVYFLFIFFAGKEHKDFRNGGFLHFWQGITIGFIVFIPAVLLFEGTLYLTLNVDSDLMEAYREGARALLKQNEEFYMEELGEAALKERYDAISDMTPAQLIQMTFRNKLFSAFLITPVVAIILRKKPK</sequence>
<dbReference type="InterPro" id="IPR025250">
    <property type="entry name" value="DUF4199"/>
</dbReference>
<keyword evidence="3" id="KW-1185">Reference proteome</keyword>
<feature type="transmembrane region" description="Helical" evidence="1">
    <location>
        <begin position="64"/>
        <end position="84"/>
    </location>
</feature>
<evidence type="ECO:0000313" key="3">
    <source>
        <dbReference type="Proteomes" id="UP000198393"/>
    </source>
</evidence>
<feature type="transmembrane region" description="Helical" evidence="1">
    <location>
        <begin position="36"/>
        <end position="52"/>
    </location>
</feature>
<gene>
    <name evidence="2" type="ORF">SAMN05421640_2457</name>
</gene>
<reference evidence="2 3" key="1">
    <citation type="submission" date="2017-06" db="EMBL/GenBank/DDBJ databases">
        <authorList>
            <person name="Kim H.J."/>
            <person name="Triplett B.A."/>
        </authorList>
    </citation>
    <scope>NUCLEOTIDE SEQUENCE [LARGE SCALE GENOMIC DNA]</scope>
    <source>
        <strain evidence="2 3">DSM 19307</strain>
    </source>
</reference>
<keyword evidence="1" id="KW-0812">Transmembrane</keyword>
<evidence type="ECO:0000313" key="2">
    <source>
        <dbReference type="EMBL" id="SNT13757.1"/>
    </source>
</evidence>
<evidence type="ECO:0008006" key="4">
    <source>
        <dbReference type="Google" id="ProtNLM"/>
    </source>
</evidence>
<dbReference type="EMBL" id="FZPD01000004">
    <property type="protein sequence ID" value="SNT13757.1"/>
    <property type="molecule type" value="Genomic_DNA"/>
</dbReference>
<protein>
    <recommendedName>
        <fullName evidence="4">DUF4199 domain-containing protein</fullName>
    </recommendedName>
</protein>
<dbReference type="AlphaFoldDB" id="A0A239K5V7"/>